<gene>
    <name evidence="4" type="ORF">PQU94_08700</name>
</gene>
<dbReference type="Pfam" id="PF00563">
    <property type="entry name" value="EAL"/>
    <property type="match status" value="1"/>
</dbReference>
<reference evidence="4 5" key="1">
    <citation type="submission" date="2023-01" db="EMBL/GenBank/DDBJ databases">
        <title>Novel species of the genus Asticcacaulis isolated from rivers.</title>
        <authorList>
            <person name="Lu H."/>
        </authorList>
    </citation>
    <scope>NUCLEOTIDE SEQUENCE [LARGE SCALE GENOMIC DNA]</scope>
    <source>
        <strain evidence="4 5">DXS10W</strain>
    </source>
</reference>
<dbReference type="SMART" id="SM00052">
    <property type="entry name" value="EAL"/>
    <property type="match status" value="1"/>
</dbReference>
<dbReference type="CDD" id="cd01948">
    <property type="entry name" value="EAL"/>
    <property type="match status" value="1"/>
</dbReference>
<sequence>MSFILKLISGSSRAIGLALTGATLLSLALYGLFVMHALRSVGEEANSVEEARSVELTRGAVGAAVRAVASVTLDNAQWDEAYTQTQRDLLDDAWIDQTWGIVSASGDNYDAVFLVDEQRRIVRGYVQGQRVSPSGSGTISLPPDWVSRELGATPPGGEVSGVVSLLGRPAVAAISLIHPVKREAAQVGRRRYLMFVRFLTPQLLRQYTDLFSLTNVRIATDSARSPSLPLKDIRRRTIGYVEWVARKPGAEAVSAAQPGITTGFIAMVVVSLGLLSGILIALRVVGEKHRRIQTLALTDTLSGLPNRAAFLQSLGSLLNTKAPVTVVMIDLDGFKEVNDTFGHDVGDQLIVAVSRILLSHCPSHSHLARLGGDEFAVALPIQGRALDVDACLNSVIATLKAPLVVNQHVVQVGASCGIAVSQPPHFSTAELMRRADVAMYAAKSAGKGQMVTYSVELDAERQVVATLTEEMRSGLINDEFEVFYQGIFNSRTQTYSGVEALLRWTRRPAGALSPSVFIPVAEQSGLIHELGLFVLRRAISDWVDYPDVYVSVNISPSQFSDFAFETNVLSILEQMDFPAERLELEVTEGYLIDRPERAKAAIETFQSAGVRMVLDDFGTGFTSIAYLQAYGFNKIKLDKSLIDDLVTSKKSAVLVQGVMFLANGLAMEITAEGVETEGQAKLLELAGCRLMQGYLYSKPAPAAEMKAQLSQTPSAAKTGTG</sequence>
<dbReference type="InterPro" id="IPR000160">
    <property type="entry name" value="GGDEF_dom"/>
</dbReference>
<dbReference type="Proteomes" id="UP001216595">
    <property type="component" value="Unassembled WGS sequence"/>
</dbReference>
<protein>
    <submittedName>
        <fullName evidence="4">EAL domain-containing protein</fullName>
    </submittedName>
</protein>
<proteinExistence type="predicted"/>
<dbReference type="InterPro" id="IPR035919">
    <property type="entry name" value="EAL_sf"/>
</dbReference>
<dbReference type="RefSeq" id="WP_272741070.1">
    <property type="nucleotide sequence ID" value="NZ_JAQQKW010000004.1"/>
</dbReference>
<evidence type="ECO:0000256" key="1">
    <source>
        <dbReference type="SAM" id="Phobius"/>
    </source>
</evidence>
<dbReference type="PROSITE" id="PS50887">
    <property type="entry name" value="GGDEF"/>
    <property type="match status" value="1"/>
</dbReference>
<feature type="transmembrane region" description="Helical" evidence="1">
    <location>
        <begin position="12"/>
        <end position="33"/>
    </location>
</feature>
<comment type="caution">
    <text evidence="4">The sequence shown here is derived from an EMBL/GenBank/DDBJ whole genome shotgun (WGS) entry which is preliminary data.</text>
</comment>
<dbReference type="Gene3D" id="3.20.20.450">
    <property type="entry name" value="EAL domain"/>
    <property type="match status" value="1"/>
</dbReference>
<keyword evidence="5" id="KW-1185">Reference proteome</keyword>
<dbReference type="CDD" id="cd01949">
    <property type="entry name" value="GGDEF"/>
    <property type="match status" value="1"/>
</dbReference>
<dbReference type="PANTHER" id="PTHR44757">
    <property type="entry name" value="DIGUANYLATE CYCLASE DGCP"/>
    <property type="match status" value="1"/>
</dbReference>
<dbReference type="InterPro" id="IPR007892">
    <property type="entry name" value="CHASE4"/>
</dbReference>
<evidence type="ECO:0000313" key="5">
    <source>
        <dbReference type="Proteomes" id="UP001216595"/>
    </source>
</evidence>
<feature type="transmembrane region" description="Helical" evidence="1">
    <location>
        <begin position="264"/>
        <end position="285"/>
    </location>
</feature>
<keyword evidence="1" id="KW-0472">Membrane</keyword>
<dbReference type="InterPro" id="IPR029787">
    <property type="entry name" value="Nucleotide_cyclase"/>
</dbReference>
<dbReference type="EMBL" id="JAQQKW010000004">
    <property type="protein sequence ID" value="MDC7694359.1"/>
    <property type="molecule type" value="Genomic_DNA"/>
</dbReference>
<name>A0ABT5IDX6_9CAUL</name>
<dbReference type="SUPFAM" id="SSF55073">
    <property type="entry name" value="Nucleotide cyclase"/>
    <property type="match status" value="1"/>
</dbReference>
<keyword evidence="1" id="KW-0812">Transmembrane</keyword>
<dbReference type="Pfam" id="PF05228">
    <property type="entry name" value="CHASE4"/>
    <property type="match status" value="1"/>
</dbReference>
<dbReference type="PROSITE" id="PS50883">
    <property type="entry name" value="EAL"/>
    <property type="match status" value="1"/>
</dbReference>
<feature type="domain" description="EAL" evidence="2">
    <location>
        <begin position="464"/>
        <end position="713"/>
    </location>
</feature>
<feature type="domain" description="GGDEF" evidence="3">
    <location>
        <begin position="322"/>
        <end position="455"/>
    </location>
</feature>
<dbReference type="NCBIfam" id="TIGR00254">
    <property type="entry name" value="GGDEF"/>
    <property type="match status" value="1"/>
</dbReference>
<evidence type="ECO:0000259" key="3">
    <source>
        <dbReference type="PROSITE" id="PS50887"/>
    </source>
</evidence>
<accession>A0ABT5IDX6</accession>
<dbReference type="Pfam" id="PF00990">
    <property type="entry name" value="GGDEF"/>
    <property type="match status" value="1"/>
</dbReference>
<dbReference type="InterPro" id="IPR052155">
    <property type="entry name" value="Biofilm_reg_signaling"/>
</dbReference>
<dbReference type="Gene3D" id="3.30.70.270">
    <property type="match status" value="1"/>
</dbReference>
<dbReference type="InterPro" id="IPR043128">
    <property type="entry name" value="Rev_trsase/Diguanyl_cyclase"/>
</dbReference>
<dbReference type="SUPFAM" id="SSF141868">
    <property type="entry name" value="EAL domain-like"/>
    <property type="match status" value="1"/>
</dbReference>
<evidence type="ECO:0000313" key="4">
    <source>
        <dbReference type="EMBL" id="MDC7694359.1"/>
    </source>
</evidence>
<organism evidence="4 5">
    <name type="scientific">Asticcacaulis currens</name>
    <dbReference type="NCBI Taxonomy" id="2984210"/>
    <lineage>
        <taxon>Bacteria</taxon>
        <taxon>Pseudomonadati</taxon>
        <taxon>Pseudomonadota</taxon>
        <taxon>Alphaproteobacteria</taxon>
        <taxon>Caulobacterales</taxon>
        <taxon>Caulobacteraceae</taxon>
        <taxon>Asticcacaulis</taxon>
    </lineage>
</organism>
<keyword evidence="1" id="KW-1133">Transmembrane helix</keyword>
<dbReference type="SMART" id="SM00267">
    <property type="entry name" value="GGDEF"/>
    <property type="match status" value="1"/>
</dbReference>
<dbReference type="PANTHER" id="PTHR44757:SF2">
    <property type="entry name" value="BIOFILM ARCHITECTURE MAINTENANCE PROTEIN MBAA"/>
    <property type="match status" value="1"/>
</dbReference>
<evidence type="ECO:0000259" key="2">
    <source>
        <dbReference type="PROSITE" id="PS50883"/>
    </source>
</evidence>
<dbReference type="InterPro" id="IPR001633">
    <property type="entry name" value="EAL_dom"/>
</dbReference>